<sequence length="202" mass="23035">MEEHLVKEGKRTAVSRAERGNGASAPLATSDHERDTEAATHLELARVLERIYRRYTDLLRGDLNRLGVDDASPSQVMMLFTIGHDELSIRELLDRGHYLGSNASYNLKQLGDAGYIERETSPRDRRSARIRLAPKGHELCDAIRGIHDGYHRLVVRDEMEYGEMETAFRMLRRLEEVWTTTLRYGDAAWADATPPTSRNGRK</sequence>
<dbReference type="InterPro" id="IPR000835">
    <property type="entry name" value="HTH_MarR-typ"/>
</dbReference>
<dbReference type="AlphaFoldDB" id="A0A7S8HAJ4"/>
<dbReference type="GO" id="GO:0003700">
    <property type="term" value="F:DNA-binding transcription factor activity"/>
    <property type="evidence" value="ECO:0007669"/>
    <property type="project" value="InterPro"/>
</dbReference>
<evidence type="ECO:0000313" key="4">
    <source>
        <dbReference type="Proteomes" id="UP000593594"/>
    </source>
</evidence>
<dbReference type="GO" id="GO:0006950">
    <property type="term" value="P:response to stress"/>
    <property type="evidence" value="ECO:0007669"/>
    <property type="project" value="TreeGrafter"/>
</dbReference>
<dbReference type="InterPro" id="IPR039422">
    <property type="entry name" value="MarR/SlyA-like"/>
</dbReference>
<feature type="compositionally biased region" description="Basic and acidic residues" evidence="1">
    <location>
        <begin position="1"/>
        <end position="19"/>
    </location>
</feature>
<dbReference type="PROSITE" id="PS50995">
    <property type="entry name" value="HTH_MARR_2"/>
    <property type="match status" value="1"/>
</dbReference>
<evidence type="ECO:0000256" key="1">
    <source>
        <dbReference type="SAM" id="MobiDB-lite"/>
    </source>
</evidence>
<dbReference type="Gene3D" id="1.10.10.10">
    <property type="entry name" value="Winged helix-like DNA-binding domain superfamily/Winged helix DNA-binding domain"/>
    <property type="match status" value="1"/>
</dbReference>
<dbReference type="KEGG" id="kmn:HW532_01425"/>
<evidence type="ECO:0000259" key="2">
    <source>
        <dbReference type="PROSITE" id="PS50995"/>
    </source>
</evidence>
<organism evidence="3 4">
    <name type="scientific">Kaustia mangrovi</name>
    <dbReference type="NCBI Taxonomy" id="2593653"/>
    <lineage>
        <taxon>Bacteria</taxon>
        <taxon>Pseudomonadati</taxon>
        <taxon>Pseudomonadota</taxon>
        <taxon>Alphaproteobacteria</taxon>
        <taxon>Hyphomicrobiales</taxon>
        <taxon>Parvibaculaceae</taxon>
        <taxon>Kaustia</taxon>
    </lineage>
</organism>
<keyword evidence="3" id="KW-0238">DNA-binding</keyword>
<name>A0A7S8HAJ4_9HYPH</name>
<keyword evidence="4" id="KW-1185">Reference proteome</keyword>
<reference evidence="3 4" key="1">
    <citation type="submission" date="2020-06" db="EMBL/GenBank/DDBJ databases">
        <title>Genome sequence of 2 isolates from Red Sea Mangroves.</title>
        <authorList>
            <person name="Sefrji F."/>
            <person name="Michoud G."/>
            <person name="Merlino G."/>
            <person name="Daffonchio D."/>
        </authorList>
    </citation>
    <scope>NUCLEOTIDE SEQUENCE [LARGE SCALE GENOMIC DNA]</scope>
    <source>
        <strain evidence="3 4">R1DC25</strain>
    </source>
</reference>
<feature type="region of interest" description="Disordered" evidence="1">
    <location>
        <begin position="1"/>
        <end position="36"/>
    </location>
</feature>
<dbReference type="Proteomes" id="UP000593594">
    <property type="component" value="Chromosome"/>
</dbReference>
<dbReference type="SUPFAM" id="SSF46785">
    <property type="entry name" value="Winged helix' DNA-binding domain"/>
    <property type="match status" value="1"/>
</dbReference>
<dbReference type="InterPro" id="IPR036388">
    <property type="entry name" value="WH-like_DNA-bd_sf"/>
</dbReference>
<gene>
    <name evidence="3" type="ORF">HW532_01425</name>
</gene>
<dbReference type="Pfam" id="PF12802">
    <property type="entry name" value="MarR_2"/>
    <property type="match status" value="1"/>
</dbReference>
<dbReference type="PANTHER" id="PTHR33164">
    <property type="entry name" value="TRANSCRIPTIONAL REGULATOR, MARR FAMILY"/>
    <property type="match status" value="1"/>
</dbReference>
<dbReference type="RefSeq" id="WP_213162724.1">
    <property type="nucleotide sequence ID" value="NZ_CP058214.1"/>
</dbReference>
<dbReference type="PANTHER" id="PTHR33164:SF102">
    <property type="entry name" value="TRANSCRIPTIONAL REGULATORY PROTEIN"/>
    <property type="match status" value="1"/>
</dbReference>
<proteinExistence type="predicted"/>
<dbReference type="GO" id="GO:0003677">
    <property type="term" value="F:DNA binding"/>
    <property type="evidence" value="ECO:0007669"/>
    <property type="project" value="UniProtKB-KW"/>
</dbReference>
<evidence type="ECO:0000313" key="3">
    <source>
        <dbReference type="EMBL" id="QPC41506.1"/>
    </source>
</evidence>
<dbReference type="EMBL" id="CP058214">
    <property type="protein sequence ID" value="QPC41506.1"/>
    <property type="molecule type" value="Genomic_DNA"/>
</dbReference>
<dbReference type="SMART" id="SM00347">
    <property type="entry name" value="HTH_MARR"/>
    <property type="match status" value="1"/>
</dbReference>
<dbReference type="InterPro" id="IPR036390">
    <property type="entry name" value="WH_DNA-bd_sf"/>
</dbReference>
<accession>A0A7S8HAJ4</accession>
<protein>
    <submittedName>
        <fullName evidence="3">Winged helix DNA-binding protein</fullName>
    </submittedName>
</protein>
<feature type="domain" description="HTH marR-type" evidence="2">
    <location>
        <begin position="41"/>
        <end position="176"/>
    </location>
</feature>